<sequence length="375" mass="42027">METLNQDFIHKYSLLGCVQCGKCTGGCPVSLRAHLNVRQMVHKTIIQRESEDYEKKRLWDCTTCSTCNILCPKGVKPADLIMGMRGAMVEEGRLQPALRDALESTLKHGNPWGKIREKRSEWTEGTDIKNLSDGDEAELLLSVCCTASFDPRVQEVAKALVKILKSAKVNFGVLGNEENCCGSEGKRVGEEGLFEILMEDNSELFKKHQINQILTISPHCYNSFKNEYTGVDFEVQSHPQLIAKLIEDKKLTFSVEVEKVVTYHDPCFLGKQNNVYDEPRKILTSIPGVKFVEFDRSRERSLCCEGGGGRMWMESEARGVRLAEMRVKEAVSMNVQVLATSCPFCLLTLEDATKTTGNEETIQVMDIVELAVCAI</sequence>
<comment type="caution">
    <text evidence="8">The sequence shown here is derived from an EMBL/GenBank/DDBJ whole genome shotgun (WGS) entry which is preliminary data.</text>
</comment>
<dbReference type="SUPFAM" id="SSF46548">
    <property type="entry name" value="alpha-helical ferredoxin"/>
    <property type="match status" value="1"/>
</dbReference>
<dbReference type="Pfam" id="PF13183">
    <property type="entry name" value="Fer4_8"/>
    <property type="match status" value="1"/>
</dbReference>
<evidence type="ECO:0000256" key="3">
    <source>
        <dbReference type="ARBA" id="ARBA00023002"/>
    </source>
</evidence>
<keyword evidence="2" id="KW-0479">Metal-binding</keyword>
<feature type="domain" description="Cysteine-rich" evidence="6">
    <location>
        <begin position="261"/>
        <end position="349"/>
    </location>
</feature>
<dbReference type="GO" id="GO:0046872">
    <property type="term" value="F:metal ion binding"/>
    <property type="evidence" value="ECO:0007669"/>
    <property type="project" value="UniProtKB-KW"/>
</dbReference>
<dbReference type="InterPro" id="IPR051460">
    <property type="entry name" value="HdrC_iron-sulfur_subunit"/>
</dbReference>
<dbReference type="InterPro" id="IPR004017">
    <property type="entry name" value="Cys_rich_dom"/>
</dbReference>
<dbReference type="InterPro" id="IPR017896">
    <property type="entry name" value="4Fe4S_Fe-S-bd"/>
</dbReference>
<feature type="domain" description="4Fe-4S ferredoxin-type" evidence="7">
    <location>
        <begin position="14"/>
        <end position="75"/>
    </location>
</feature>
<accession>A0A399FY15</accession>
<dbReference type="Proteomes" id="UP000266287">
    <property type="component" value="Unassembled WGS sequence"/>
</dbReference>
<dbReference type="GO" id="GO:0016491">
    <property type="term" value="F:oxidoreductase activity"/>
    <property type="evidence" value="ECO:0007669"/>
    <property type="project" value="UniProtKB-KW"/>
</dbReference>
<keyword evidence="3" id="KW-0560">Oxidoreductase</keyword>
<dbReference type="Gene3D" id="1.10.1060.10">
    <property type="entry name" value="Alpha-helical ferredoxin"/>
    <property type="match status" value="1"/>
</dbReference>
<keyword evidence="1" id="KW-0004">4Fe-4S</keyword>
<evidence type="ECO:0000256" key="5">
    <source>
        <dbReference type="ARBA" id="ARBA00023014"/>
    </source>
</evidence>
<proteinExistence type="predicted"/>
<evidence type="ECO:0000256" key="2">
    <source>
        <dbReference type="ARBA" id="ARBA00022723"/>
    </source>
</evidence>
<evidence type="ECO:0000256" key="4">
    <source>
        <dbReference type="ARBA" id="ARBA00023004"/>
    </source>
</evidence>
<dbReference type="Pfam" id="PF02754">
    <property type="entry name" value="CCG"/>
    <property type="match status" value="2"/>
</dbReference>
<protein>
    <submittedName>
        <fullName evidence="8">(Fe-S)-binding protein</fullName>
    </submittedName>
</protein>
<dbReference type="PROSITE" id="PS00198">
    <property type="entry name" value="4FE4S_FER_1"/>
    <property type="match status" value="1"/>
</dbReference>
<dbReference type="GO" id="GO:0005886">
    <property type="term" value="C:plasma membrane"/>
    <property type="evidence" value="ECO:0007669"/>
    <property type="project" value="TreeGrafter"/>
</dbReference>
<evidence type="ECO:0000256" key="1">
    <source>
        <dbReference type="ARBA" id="ARBA00022485"/>
    </source>
</evidence>
<dbReference type="GO" id="GO:0051539">
    <property type="term" value="F:4 iron, 4 sulfur cluster binding"/>
    <property type="evidence" value="ECO:0007669"/>
    <property type="project" value="UniProtKB-KW"/>
</dbReference>
<evidence type="ECO:0000259" key="7">
    <source>
        <dbReference type="Pfam" id="PF13183"/>
    </source>
</evidence>
<dbReference type="EMBL" id="NDHY01000001">
    <property type="protein sequence ID" value="RII01007.1"/>
    <property type="molecule type" value="Genomic_DNA"/>
</dbReference>
<keyword evidence="5" id="KW-0411">Iron-sulfur</keyword>
<keyword evidence="4" id="KW-0408">Iron</keyword>
<dbReference type="InterPro" id="IPR017900">
    <property type="entry name" value="4Fe4S_Fe_S_CS"/>
</dbReference>
<evidence type="ECO:0000313" key="9">
    <source>
        <dbReference type="Proteomes" id="UP000266287"/>
    </source>
</evidence>
<evidence type="ECO:0000259" key="6">
    <source>
        <dbReference type="Pfam" id="PF02754"/>
    </source>
</evidence>
<gene>
    <name evidence="8" type="ORF">B9J77_00255</name>
</gene>
<organism evidence="8 9">
    <name type="scientific">candidate division NPL-UPA2 bacterium Unc8</name>
    <dbReference type="NCBI Taxonomy" id="1980939"/>
    <lineage>
        <taxon>Bacteria</taxon>
    </lineage>
</organism>
<name>A0A399FY15_UNCN2</name>
<feature type="domain" description="Cysteine-rich" evidence="6">
    <location>
        <begin position="145"/>
        <end position="225"/>
    </location>
</feature>
<dbReference type="InterPro" id="IPR009051">
    <property type="entry name" value="Helical_ferredxn"/>
</dbReference>
<evidence type="ECO:0000313" key="8">
    <source>
        <dbReference type="EMBL" id="RII01007.1"/>
    </source>
</evidence>
<dbReference type="AlphaFoldDB" id="A0A399FY15"/>
<reference evidence="8 9" key="1">
    <citation type="submission" date="2018-08" db="EMBL/GenBank/DDBJ databases">
        <title>Draft genome of candidate division NPL-UPA2 bacterium Unc8 that adapted to ultra-basic serpentinizing groundwater.</title>
        <authorList>
            <person name="Ishii S."/>
            <person name="Suzuki S."/>
            <person name="Nealson K.H."/>
        </authorList>
    </citation>
    <scope>NUCLEOTIDE SEQUENCE [LARGE SCALE GENOMIC DNA]</scope>
    <source>
        <strain evidence="8">Unc8</strain>
    </source>
</reference>
<dbReference type="PANTHER" id="PTHR43255:SF1">
    <property type="entry name" value="IRON-SULFUR-BINDING OXIDOREDUCTASE FADF-RELATED"/>
    <property type="match status" value="1"/>
</dbReference>
<dbReference type="PANTHER" id="PTHR43255">
    <property type="entry name" value="IRON-SULFUR-BINDING OXIDOREDUCTASE FADF-RELATED-RELATED"/>
    <property type="match status" value="1"/>
</dbReference>